<proteinExistence type="predicted"/>
<dbReference type="AlphaFoldDB" id="A0A1H7CC13"/>
<evidence type="ECO:0000313" key="2">
    <source>
        <dbReference type="EMBL" id="SEJ84160.1"/>
    </source>
</evidence>
<dbReference type="Gene3D" id="2.30.110.10">
    <property type="entry name" value="Electron Transport, Fmn-binding Protein, Chain A"/>
    <property type="match status" value="1"/>
</dbReference>
<dbReference type="InterPro" id="IPR012349">
    <property type="entry name" value="Split_barrel_FMN-bd"/>
</dbReference>
<dbReference type="RefSeq" id="WP_198414078.1">
    <property type="nucleotide sequence ID" value="NZ_BOPI01000004.1"/>
</dbReference>
<protein>
    <submittedName>
        <fullName evidence="2">Deazaflavin-dependent oxidoreductase, nitroreductase family</fullName>
    </submittedName>
</protein>
<gene>
    <name evidence="2" type="ORF">SAMN05443287_108228</name>
</gene>
<sequence>MTDPTPSQPEPGSPRGARQFRSSRGRRIGDAIISVFVRAGLVPGTYLLTTIGRKTGRSLTHPATVVETGGRRWLVAPYGAVSWVHNVRAAPRVSLARRGDRRDYAVREIPAAEAGPVLKRYVAVAAATRPYFSADKDAPVEDFVAEADRHPVFELLPIDERGPGADDGR</sequence>
<name>A0A1H7CC13_9ACTN</name>
<reference evidence="3" key="1">
    <citation type="submission" date="2016-10" db="EMBL/GenBank/DDBJ databases">
        <authorList>
            <person name="Varghese N."/>
            <person name="Submissions S."/>
        </authorList>
    </citation>
    <scope>NUCLEOTIDE SEQUENCE [LARGE SCALE GENOMIC DNA]</scope>
    <source>
        <strain evidence="3">CGMCC 4.7038</strain>
    </source>
</reference>
<dbReference type="GO" id="GO:0016491">
    <property type="term" value="F:oxidoreductase activity"/>
    <property type="evidence" value="ECO:0007669"/>
    <property type="project" value="InterPro"/>
</dbReference>
<dbReference type="STRING" id="1144548.SAMN05443287_108228"/>
<dbReference type="Proteomes" id="UP000198707">
    <property type="component" value="Unassembled WGS sequence"/>
</dbReference>
<evidence type="ECO:0000256" key="1">
    <source>
        <dbReference type="SAM" id="MobiDB-lite"/>
    </source>
</evidence>
<accession>A0A1H7CC13</accession>
<evidence type="ECO:0000313" key="3">
    <source>
        <dbReference type="Proteomes" id="UP000198707"/>
    </source>
</evidence>
<dbReference type="NCBIfam" id="TIGR00026">
    <property type="entry name" value="hi_GC_TIGR00026"/>
    <property type="match status" value="1"/>
</dbReference>
<feature type="compositionally biased region" description="Pro residues" evidence="1">
    <location>
        <begin position="1"/>
        <end position="12"/>
    </location>
</feature>
<dbReference type="EMBL" id="FNYV01000008">
    <property type="protein sequence ID" value="SEJ84160.1"/>
    <property type="molecule type" value="Genomic_DNA"/>
</dbReference>
<dbReference type="Pfam" id="PF04075">
    <property type="entry name" value="F420H2_quin_red"/>
    <property type="match status" value="1"/>
</dbReference>
<keyword evidence="3" id="KW-1185">Reference proteome</keyword>
<feature type="region of interest" description="Disordered" evidence="1">
    <location>
        <begin position="1"/>
        <end position="23"/>
    </location>
</feature>
<organism evidence="2 3">
    <name type="scientific">Micromonospora phaseoli</name>
    <dbReference type="NCBI Taxonomy" id="1144548"/>
    <lineage>
        <taxon>Bacteria</taxon>
        <taxon>Bacillati</taxon>
        <taxon>Actinomycetota</taxon>
        <taxon>Actinomycetes</taxon>
        <taxon>Micromonosporales</taxon>
        <taxon>Micromonosporaceae</taxon>
        <taxon>Micromonospora</taxon>
    </lineage>
</organism>
<dbReference type="InterPro" id="IPR004378">
    <property type="entry name" value="F420H2_quin_Rdtase"/>
</dbReference>